<dbReference type="PANTHER" id="PTHR24148:SF80">
    <property type="entry name" value="HETEROKARYON INCOMPATIBILITY DOMAIN-CONTAINING PROTEIN"/>
    <property type="match status" value="1"/>
</dbReference>
<dbReference type="PANTHER" id="PTHR24148">
    <property type="entry name" value="ANKYRIN REPEAT DOMAIN-CONTAINING PROTEIN 39 HOMOLOG-RELATED"/>
    <property type="match status" value="1"/>
</dbReference>
<organism evidence="2 3">
    <name type="scientific">[Torrubiella] hemipterigena</name>
    <dbReference type="NCBI Taxonomy" id="1531966"/>
    <lineage>
        <taxon>Eukaryota</taxon>
        <taxon>Fungi</taxon>
        <taxon>Dikarya</taxon>
        <taxon>Ascomycota</taxon>
        <taxon>Pezizomycotina</taxon>
        <taxon>Sordariomycetes</taxon>
        <taxon>Hypocreomycetidae</taxon>
        <taxon>Hypocreales</taxon>
        <taxon>Clavicipitaceae</taxon>
        <taxon>Clavicipitaceae incertae sedis</taxon>
        <taxon>'Torrubiella' clade</taxon>
    </lineage>
</organism>
<accession>A0A0A1T5L8</accession>
<proteinExistence type="predicted"/>
<evidence type="ECO:0000313" key="2">
    <source>
        <dbReference type="EMBL" id="CEJ81587.1"/>
    </source>
</evidence>
<evidence type="ECO:0000313" key="3">
    <source>
        <dbReference type="Proteomes" id="UP000039046"/>
    </source>
</evidence>
<reference evidence="2 3" key="1">
    <citation type="journal article" date="2015" name="Genome Announc.">
        <title>Draft Genome Sequence and Gene Annotation of the Entomopathogenic Fungus Verticillium hemipterigenum.</title>
        <authorList>
            <person name="Horn F."/>
            <person name="Habel A."/>
            <person name="Scharf D.H."/>
            <person name="Dworschak J."/>
            <person name="Brakhage A.A."/>
            <person name="Guthke R."/>
            <person name="Hertweck C."/>
            <person name="Linde J."/>
        </authorList>
    </citation>
    <scope>NUCLEOTIDE SEQUENCE [LARGE SCALE GENOMIC DNA]</scope>
</reference>
<dbReference type="HOGENOM" id="CLU_004184_7_3_1"/>
<evidence type="ECO:0000259" key="1">
    <source>
        <dbReference type="Pfam" id="PF06985"/>
    </source>
</evidence>
<feature type="domain" description="Heterokaryon incompatibility" evidence="1">
    <location>
        <begin position="258"/>
        <end position="429"/>
    </location>
</feature>
<dbReference type="AlphaFoldDB" id="A0A0A1T5L8"/>
<dbReference type="Pfam" id="PF06985">
    <property type="entry name" value="HET"/>
    <property type="match status" value="1"/>
</dbReference>
<dbReference type="OrthoDB" id="3553147at2759"/>
<dbReference type="STRING" id="1531966.A0A0A1T5L8"/>
<name>A0A0A1T5L8_9HYPO</name>
<sequence length="870" mass="97892">MSGNVGELEVDPTWRRSQATATHITHTCAYCPETAYLSLAVPHSAAIEARETGNNTIPVIHRIIFTTESHDQGFSDRTDLLGTYERSYSFFEAHAVDPHSGSDRVPRRRIQYNLHGSDEYRTHVNVWDRRDETLASASPGAAVWSSKEESKGLGLVSWLDGIRGGDIIRLVPKAFFPGWKNTVKSARIDMWVEFVPLPSPRYSLPTHVEHVLYRQLQTWKKEIRLAVLEPFVSNQNNDSPVRISLQYASLLDPNHLSYEALSYCWGDADNDANVIQLVNPDFSDKSVEIPVRANLYSALKQLRSTAQRVLWIDLICINQADLEERAMQVGLMGEIFAFAKSVKVWIGEADDQVREDFAIIRSIGDAYSSATMRETTCKHKSESAGEGDRLCLPGVRETHERIAHETYYTVDVDCIFQRPWFQRAWVVQEVWSTKSPFGETGETQDEQLIQGRVSIHCGDEVLPWEILVQANRCLCDKAGFLNNYTMPRLLTNLFNVKRGIDSSRLTCMPAPRSDILSIIISGLDLQATDPRDKIYALLTFGEETHNISELPRLLGPDYTKDVTLVYADFTRWWILHHGSLRILSAVHTLEGKQWLTPPESTSISSDVEAMDVTSKQQNRASWSLWSVGHDNWAKGTLALYNGNTGYTACGDRTTADMKLLDVSTTRITAVGSGNERLKLKLRGVRLGSLADDPQFYPYYRQPPLPAGLQDAYTQLFDPPATMGTWLNSRNGGDGDLGDYERDYDKLVRHYIAHWGYFPPERSSVTASEEEEDDDAEAEGITYRQPDWLPCHGRCMFNTKDGKIGLCPSFASSGDIVAVLYGGKVPYILRATETVGEYTFVGECYVEDFMHGQAFNKDLAGEAVEEVFTLV</sequence>
<protein>
    <recommendedName>
        <fullName evidence="1">Heterokaryon incompatibility domain-containing protein</fullName>
    </recommendedName>
</protein>
<dbReference type="Pfam" id="PF26639">
    <property type="entry name" value="Het-6_barrel"/>
    <property type="match status" value="1"/>
</dbReference>
<dbReference type="Proteomes" id="UP000039046">
    <property type="component" value="Unassembled WGS sequence"/>
</dbReference>
<dbReference type="InterPro" id="IPR010730">
    <property type="entry name" value="HET"/>
</dbReference>
<dbReference type="InterPro" id="IPR052895">
    <property type="entry name" value="HetReg/Transcr_Mod"/>
</dbReference>
<gene>
    <name evidence="2" type="ORF">VHEMI01707</name>
</gene>
<keyword evidence="3" id="KW-1185">Reference proteome</keyword>
<dbReference type="EMBL" id="CDHN01000001">
    <property type="protein sequence ID" value="CEJ81587.1"/>
    <property type="molecule type" value="Genomic_DNA"/>
</dbReference>